<gene>
    <name evidence="2" type="ORF">MNOR_LOCUS9283</name>
</gene>
<keyword evidence="1" id="KW-0812">Transmembrane</keyword>
<evidence type="ECO:0000313" key="3">
    <source>
        <dbReference type="Proteomes" id="UP001497623"/>
    </source>
</evidence>
<feature type="transmembrane region" description="Helical" evidence="1">
    <location>
        <begin position="64"/>
        <end position="85"/>
    </location>
</feature>
<proteinExistence type="predicted"/>
<evidence type="ECO:0000313" key="2">
    <source>
        <dbReference type="EMBL" id="CAL4073796.1"/>
    </source>
</evidence>
<keyword evidence="3" id="KW-1185">Reference proteome</keyword>
<sequence length="104" mass="12485">MIVFGVCLLHEPVTMYKRWGYAYCIIRVLYVSTWFLFMTYSIYRLCARGLCFFHNPVTMCERWDCAYCIFRVFMGITWVVFLDILQVPTICTWFMPFAESSDHV</sequence>
<name>A0AAV2QBH9_MEGNR</name>
<feature type="transmembrane region" description="Helical" evidence="1">
    <location>
        <begin position="20"/>
        <end position="43"/>
    </location>
</feature>
<dbReference type="EMBL" id="CAXKWB010004465">
    <property type="protein sequence ID" value="CAL4073796.1"/>
    <property type="molecule type" value="Genomic_DNA"/>
</dbReference>
<keyword evidence="1" id="KW-0472">Membrane</keyword>
<organism evidence="2 3">
    <name type="scientific">Meganyctiphanes norvegica</name>
    <name type="common">Northern krill</name>
    <name type="synonym">Thysanopoda norvegica</name>
    <dbReference type="NCBI Taxonomy" id="48144"/>
    <lineage>
        <taxon>Eukaryota</taxon>
        <taxon>Metazoa</taxon>
        <taxon>Ecdysozoa</taxon>
        <taxon>Arthropoda</taxon>
        <taxon>Crustacea</taxon>
        <taxon>Multicrustacea</taxon>
        <taxon>Malacostraca</taxon>
        <taxon>Eumalacostraca</taxon>
        <taxon>Eucarida</taxon>
        <taxon>Euphausiacea</taxon>
        <taxon>Euphausiidae</taxon>
        <taxon>Meganyctiphanes</taxon>
    </lineage>
</organism>
<reference evidence="2 3" key="1">
    <citation type="submission" date="2024-05" db="EMBL/GenBank/DDBJ databases">
        <authorList>
            <person name="Wallberg A."/>
        </authorList>
    </citation>
    <scope>NUCLEOTIDE SEQUENCE [LARGE SCALE GENOMIC DNA]</scope>
</reference>
<accession>A0AAV2QBH9</accession>
<dbReference type="AlphaFoldDB" id="A0AAV2QBH9"/>
<dbReference type="Proteomes" id="UP001497623">
    <property type="component" value="Unassembled WGS sequence"/>
</dbReference>
<keyword evidence="1" id="KW-1133">Transmembrane helix</keyword>
<evidence type="ECO:0000256" key="1">
    <source>
        <dbReference type="SAM" id="Phobius"/>
    </source>
</evidence>
<protein>
    <submittedName>
        <fullName evidence="2">Uncharacterized protein</fullName>
    </submittedName>
</protein>
<comment type="caution">
    <text evidence="2">The sequence shown here is derived from an EMBL/GenBank/DDBJ whole genome shotgun (WGS) entry which is preliminary data.</text>
</comment>